<dbReference type="Proteomes" id="UP000216411">
    <property type="component" value="Unassembled WGS sequence"/>
</dbReference>
<dbReference type="InterPro" id="IPR025272">
    <property type="entry name" value="SocA_Panacea"/>
</dbReference>
<evidence type="ECO:0000313" key="3">
    <source>
        <dbReference type="Proteomes" id="UP000216411"/>
    </source>
</evidence>
<dbReference type="OrthoDB" id="9799173at2"/>
<dbReference type="EMBL" id="NOKA02000046">
    <property type="protein sequence ID" value="RDY30158.1"/>
    <property type="molecule type" value="Genomic_DNA"/>
</dbReference>
<dbReference type="RefSeq" id="WP_094375885.1">
    <property type="nucleotide sequence ID" value="NZ_NOKA02000046.1"/>
</dbReference>
<feature type="domain" description="Antitoxin SocA-like Panacea" evidence="1">
    <location>
        <begin position="29"/>
        <end position="139"/>
    </location>
</feature>
<protein>
    <submittedName>
        <fullName evidence="2">DUF4065 domain-containing protein</fullName>
    </submittedName>
</protein>
<evidence type="ECO:0000259" key="1">
    <source>
        <dbReference type="Pfam" id="PF13274"/>
    </source>
</evidence>
<name>A0A371JBV1_9FIRM</name>
<gene>
    <name evidence="2" type="ORF">CG710_016090</name>
</gene>
<reference evidence="2 3" key="1">
    <citation type="journal article" date="2017" name="Genome Announc.">
        <title>Draft Genome Sequence of a Sporulating and Motile Strain of Lachnotalea glycerini Isolated from Water in Quebec City, Canada.</title>
        <authorList>
            <person name="Maheux A.F."/>
            <person name="Boudreau D.K."/>
            <person name="Berube E."/>
            <person name="Boissinot M."/>
            <person name="Raymond F."/>
            <person name="Brodeur S."/>
            <person name="Corbeil J."/>
            <person name="Isabel S."/>
            <person name="Omar R.F."/>
            <person name="Bergeron M.G."/>
        </authorList>
    </citation>
    <scope>NUCLEOTIDE SEQUENCE [LARGE SCALE GENOMIC DNA]</scope>
    <source>
        <strain evidence="2 3">CCRI-19302</strain>
    </source>
</reference>
<evidence type="ECO:0000313" key="2">
    <source>
        <dbReference type="EMBL" id="RDY30158.1"/>
    </source>
</evidence>
<sequence length="162" mass="19077">MSKYKVLDVCRYIINYSNNKNYGISNLKLQKILYFVQAYFLTNTKLQTPCFEEKIEAWDFGPVVPEAYHEYKQYGSGNIPTISSYYNLDAEDIWNSNRVEYSENVISVEDRQLINDVIDMFADYAATDLVTITHRQAPWNDAYIPCKNKEITTDSIRRYFNE</sequence>
<dbReference type="Pfam" id="PF13274">
    <property type="entry name" value="SocA_Panacea"/>
    <property type="match status" value="1"/>
</dbReference>
<organism evidence="2 3">
    <name type="scientific">Lachnotalea glycerini</name>
    <dbReference type="NCBI Taxonomy" id="1763509"/>
    <lineage>
        <taxon>Bacteria</taxon>
        <taxon>Bacillati</taxon>
        <taxon>Bacillota</taxon>
        <taxon>Clostridia</taxon>
        <taxon>Lachnospirales</taxon>
        <taxon>Lachnospiraceae</taxon>
        <taxon>Lachnotalea</taxon>
    </lineage>
</organism>
<accession>A0A371JBV1</accession>
<dbReference type="AlphaFoldDB" id="A0A371JBV1"/>
<keyword evidence="3" id="KW-1185">Reference proteome</keyword>
<proteinExistence type="predicted"/>
<comment type="caution">
    <text evidence="2">The sequence shown here is derived from an EMBL/GenBank/DDBJ whole genome shotgun (WGS) entry which is preliminary data.</text>
</comment>